<proteinExistence type="predicted"/>
<reference evidence="1 2" key="1">
    <citation type="journal article" date="2020" name="Mol. Biol. Evol.">
        <title>Distinct Expression and Methylation Patterns for Genes with Different Fates following a Single Whole-Genome Duplication in Flowering Plants.</title>
        <authorList>
            <person name="Shi T."/>
            <person name="Rahmani R.S."/>
            <person name="Gugger P.F."/>
            <person name="Wang M."/>
            <person name="Li H."/>
            <person name="Zhang Y."/>
            <person name="Li Z."/>
            <person name="Wang Q."/>
            <person name="Van de Peer Y."/>
            <person name="Marchal K."/>
            <person name="Chen J."/>
        </authorList>
    </citation>
    <scope>NUCLEOTIDE SEQUENCE [LARGE SCALE GENOMIC DNA]</scope>
    <source>
        <tissue evidence="1">Leaf</tissue>
    </source>
</reference>
<comment type="caution">
    <text evidence="1">The sequence shown here is derived from an EMBL/GenBank/DDBJ whole genome shotgun (WGS) entry which is preliminary data.</text>
</comment>
<accession>A0A822XD72</accession>
<dbReference type="EMBL" id="DUZY01000001">
    <property type="protein sequence ID" value="DAD19384.1"/>
    <property type="molecule type" value="Genomic_DNA"/>
</dbReference>
<gene>
    <name evidence="1" type="ORF">HUJ06_020847</name>
</gene>
<dbReference type="AlphaFoldDB" id="A0A822XD72"/>
<sequence>MQTYVGGVAAGLSCNGGGWNEVDGEEQERERKVGGVPAGSNVCLLLFIYTRVGFSATTIPGTPK</sequence>
<organism evidence="1 2">
    <name type="scientific">Nelumbo nucifera</name>
    <name type="common">Sacred lotus</name>
    <dbReference type="NCBI Taxonomy" id="4432"/>
    <lineage>
        <taxon>Eukaryota</taxon>
        <taxon>Viridiplantae</taxon>
        <taxon>Streptophyta</taxon>
        <taxon>Embryophyta</taxon>
        <taxon>Tracheophyta</taxon>
        <taxon>Spermatophyta</taxon>
        <taxon>Magnoliopsida</taxon>
        <taxon>Proteales</taxon>
        <taxon>Nelumbonaceae</taxon>
        <taxon>Nelumbo</taxon>
    </lineage>
</organism>
<evidence type="ECO:0000313" key="2">
    <source>
        <dbReference type="Proteomes" id="UP000607653"/>
    </source>
</evidence>
<protein>
    <submittedName>
        <fullName evidence="1">Uncharacterized protein</fullName>
    </submittedName>
</protein>
<dbReference type="Proteomes" id="UP000607653">
    <property type="component" value="Unassembled WGS sequence"/>
</dbReference>
<name>A0A822XD72_NELNU</name>
<keyword evidence="2" id="KW-1185">Reference proteome</keyword>
<evidence type="ECO:0000313" key="1">
    <source>
        <dbReference type="EMBL" id="DAD19384.1"/>
    </source>
</evidence>